<dbReference type="Proteomes" id="UP000267821">
    <property type="component" value="Unassembled WGS sequence"/>
</dbReference>
<dbReference type="AlphaFoldDB" id="A0A3N4M096"/>
<dbReference type="InterPro" id="IPR017946">
    <property type="entry name" value="PLC-like_Pdiesterase_TIM-brl"/>
</dbReference>
<gene>
    <name evidence="4" type="ORF">L211DRAFT_778157</name>
</gene>
<proteinExistence type="predicted"/>
<dbReference type="SUPFAM" id="SSF51695">
    <property type="entry name" value="PLC-like phosphodiesterases"/>
    <property type="match status" value="1"/>
</dbReference>
<dbReference type="GO" id="GO:0008081">
    <property type="term" value="F:phosphoric diester hydrolase activity"/>
    <property type="evidence" value="ECO:0007669"/>
    <property type="project" value="InterPro"/>
</dbReference>
<feature type="chain" id="PRO_5018269699" evidence="2">
    <location>
        <begin position="23"/>
        <end position="355"/>
    </location>
</feature>
<feature type="region of interest" description="Disordered" evidence="1">
    <location>
        <begin position="334"/>
        <end position="355"/>
    </location>
</feature>
<organism evidence="4 5">
    <name type="scientific">Terfezia boudieri ATCC MYA-4762</name>
    <dbReference type="NCBI Taxonomy" id="1051890"/>
    <lineage>
        <taxon>Eukaryota</taxon>
        <taxon>Fungi</taxon>
        <taxon>Dikarya</taxon>
        <taxon>Ascomycota</taxon>
        <taxon>Pezizomycotina</taxon>
        <taxon>Pezizomycetes</taxon>
        <taxon>Pezizales</taxon>
        <taxon>Pezizaceae</taxon>
        <taxon>Terfezia</taxon>
    </lineage>
</organism>
<accession>A0A3N4M096</accession>
<dbReference type="Gene3D" id="3.20.20.190">
    <property type="entry name" value="Phosphatidylinositol (PI) phosphodiesterase"/>
    <property type="match status" value="1"/>
</dbReference>
<dbReference type="InParanoid" id="A0A3N4M096"/>
<dbReference type="Pfam" id="PF03009">
    <property type="entry name" value="GDPD"/>
    <property type="match status" value="1"/>
</dbReference>
<dbReference type="GO" id="GO:0006629">
    <property type="term" value="P:lipid metabolic process"/>
    <property type="evidence" value="ECO:0007669"/>
    <property type="project" value="InterPro"/>
</dbReference>
<evidence type="ECO:0000256" key="1">
    <source>
        <dbReference type="SAM" id="MobiDB-lite"/>
    </source>
</evidence>
<evidence type="ECO:0000313" key="4">
    <source>
        <dbReference type="EMBL" id="RPB28480.1"/>
    </source>
</evidence>
<dbReference type="InterPro" id="IPR030395">
    <property type="entry name" value="GP_PDE_dom"/>
</dbReference>
<feature type="compositionally biased region" description="Basic and acidic residues" evidence="1">
    <location>
        <begin position="334"/>
        <end position="344"/>
    </location>
</feature>
<sequence length="355" mass="39183">MVKISGTPLSIAAVGFAALTQAAPSTEERAWKKVRVQAHRGGLGLRPESTAYAFAYAMEIGANVLEMDMVFTKDGIPVIWHDHQISGTKCKDTTGNFVGKFIANITLAELKTLDCGSMQLSSYKQAKLAPGAQIQTLEEVLDLVECYGDSQVEINLETKLDPIVSNETFPLQAYVDNIIPILKRRRFDKRTYIQSFDWRTLIGIKKKFPSTRTVALIDDTNIIPDDRGVSGYPWLGGIDLQKDYGGDWVKAAKSIKATVLSPVHGTGGGTANSPEYKPFVTKEVVERAHKLGLQVVPWTVDDEVTIDKLITDGVDMIISDYPERVKHVARDRGYASGLRTREPRPQCLSEASLQL</sequence>
<dbReference type="PANTHER" id="PTHR46211:SF14">
    <property type="entry name" value="GLYCEROPHOSPHODIESTER PHOSPHODIESTERASE"/>
    <property type="match status" value="1"/>
</dbReference>
<evidence type="ECO:0000259" key="3">
    <source>
        <dbReference type="PROSITE" id="PS51704"/>
    </source>
</evidence>
<dbReference type="OrthoDB" id="1058301at2759"/>
<feature type="signal peptide" evidence="2">
    <location>
        <begin position="1"/>
        <end position="22"/>
    </location>
</feature>
<protein>
    <submittedName>
        <fullName evidence="4">Glycerophosphoryl diester phosphodiesterase</fullName>
    </submittedName>
</protein>
<name>A0A3N4M096_9PEZI</name>
<reference evidence="4 5" key="1">
    <citation type="journal article" date="2018" name="Nat. Ecol. Evol.">
        <title>Pezizomycetes genomes reveal the molecular basis of ectomycorrhizal truffle lifestyle.</title>
        <authorList>
            <person name="Murat C."/>
            <person name="Payen T."/>
            <person name="Noel B."/>
            <person name="Kuo A."/>
            <person name="Morin E."/>
            <person name="Chen J."/>
            <person name="Kohler A."/>
            <person name="Krizsan K."/>
            <person name="Balestrini R."/>
            <person name="Da Silva C."/>
            <person name="Montanini B."/>
            <person name="Hainaut M."/>
            <person name="Levati E."/>
            <person name="Barry K.W."/>
            <person name="Belfiori B."/>
            <person name="Cichocki N."/>
            <person name="Clum A."/>
            <person name="Dockter R.B."/>
            <person name="Fauchery L."/>
            <person name="Guy J."/>
            <person name="Iotti M."/>
            <person name="Le Tacon F."/>
            <person name="Lindquist E.A."/>
            <person name="Lipzen A."/>
            <person name="Malagnac F."/>
            <person name="Mello A."/>
            <person name="Molinier V."/>
            <person name="Miyauchi S."/>
            <person name="Poulain J."/>
            <person name="Riccioni C."/>
            <person name="Rubini A."/>
            <person name="Sitrit Y."/>
            <person name="Splivallo R."/>
            <person name="Traeger S."/>
            <person name="Wang M."/>
            <person name="Zifcakova L."/>
            <person name="Wipf D."/>
            <person name="Zambonelli A."/>
            <person name="Paolocci F."/>
            <person name="Nowrousian M."/>
            <person name="Ottonello S."/>
            <person name="Baldrian P."/>
            <person name="Spatafora J.W."/>
            <person name="Henrissat B."/>
            <person name="Nagy L.G."/>
            <person name="Aury J.M."/>
            <person name="Wincker P."/>
            <person name="Grigoriev I.V."/>
            <person name="Bonfante P."/>
            <person name="Martin F.M."/>
        </authorList>
    </citation>
    <scope>NUCLEOTIDE SEQUENCE [LARGE SCALE GENOMIC DNA]</scope>
    <source>
        <strain evidence="4 5">ATCC MYA-4762</strain>
    </source>
</reference>
<keyword evidence="5" id="KW-1185">Reference proteome</keyword>
<evidence type="ECO:0000313" key="5">
    <source>
        <dbReference type="Proteomes" id="UP000267821"/>
    </source>
</evidence>
<feature type="domain" description="GP-PDE" evidence="3">
    <location>
        <begin position="34"/>
        <end position="329"/>
    </location>
</feature>
<dbReference type="EMBL" id="ML121529">
    <property type="protein sequence ID" value="RPB28480.1"/>
    <property type="molecule type" value="Genomic_DNA"/>
</dbReference>
<keyword evidence="2" id="KW-0732">Signal</keyword>
<evidence type="ECO:0000256" key="2">
    <source>
        <dbReference type="SAM" id="SignalP"/>
    </source>
</evidence>
<dbReference type="PANTHER" id="PTHR46211">
    <property type="entry name" value="GLYCEROPHOSPHORYL DIESTER PHOSPHODIESTERASE"/>
    <property type="match status" value="1"/>
</dbReference>
<dbReference type="PROSITE" id="PS51704">
    <property type="entry name" value="GP_PDE"/>
    <property type="match status" value="1"/>
</dbReference>
<dbReference type="STRING" id="1051890.A0A3N4M096"/>